<dbReference type="RefSeq" id="XP_013404710.1">
    <property type="nucleotide sequence ID" value="XM_013549256.1"/>
</dbReference>
<dbReference type="InterPro" id="IPR000980">
    <property type="entry name" value="SH2"/>
</dbReference>
<dbReference type="SMART" id="SM00252">
    <property type="entry name" value="SH2"/>
    <property type="match status" value="1"/>
</dbReference>
<dbReference type="Proteomes" id="UP000085678">
    <property type="component" value="Unplaced"/>
</dbReference>
<evidence type="ECO:0000256" key="4">
    <source>
        <dbReference type="PROSITE-ProRule" id="PRU00192"/>
    </source>
</evidence>
<reference evidence="10 11" key="1">
    <citation type="submission" date="2025-04" db="UniProtKB">
        <authorList>
            <consortium name="RefSeq"/>
        </authorList>
    </citation>
    <scope>IDENTIFICATION</scope>
    <source>
        <tissue evidence="10 11">Gonads</tissue>
    </source>
</reference>
<dbReference type="GO" id="GO:0007165">
    <property type="term" value="P:signal transduction"/>
    <property type="evidence" value="ECO:0007669"/>
    <property type="project" value="InterPro"/>
</dbReference>
<dbReference type="RefSeq" id="XP_013404712.1">
    <property type="nucleotide sequence ID" value="XM_013549258.1"/>
</dbReference>
<keyword evidence="2 3" id="KW-0727">SH2 domain</keyword>
<evidence type="ECO:0000259" key="7">
    <source>
        <dbReference type="PROSITE" id="PS50002"/>
    </source>
</evidence>
<dbReference type="STRING" id="7574.A0A1S3J2S5"/>
<evidence type="ECO:0000259" key="6">
    <source>
        <dbReference type="PROSITE" id="PS50001"/>
    </source>
</evidence>
<name>A0A1S3J2S5_LINAN</name>
<keyword evidence="9" id="KW-1185">Reference proteome</keyword>
<protein>
    <submittedName>
        <fullName evidence="10 11">Uncharacterized protein LOC106169678</fullName>
    </submittedName>
</protein>
<dbReference type="Pfam" id="PF00018">
    <property type="entry name" value="SH3_1"/>
    <property type="match status" value="1"/>
</dbReference>
<dbReference type="KEGG" id="lak:106169678"/>
<dbReference type="InterPro" id="IPR000157">
    <property type="entry name" value="TIR_dom"/>
</dbReference>
<dbReference type="GeneID" id="106169678"/>
<feature type="domain" description="SH2" evidence="6">
    <location>
        <begin position="423"/>
        <end position="527"/>
    </location>
</feature>
<dbReference type="InterPro" id="IPR036860">
    <property type="entry name" value="SH2_dom_sf"/>
</dbReference>
<feature type="region of interest" description="Disordered" evidence="5">
    <location>
        <begin position="317"/>
        <end position="354"/>
    </location>
</feature>
<proteinExistence type="predicted"/>
<evidence type="ECO:0000313" key="13">
    <source>
        <dbReference type="RefSeq" id="XP_013404714.1"/>
    </source>
</evidence>
<dbReference type="SUPFAM" id="SSF50044">
    <property type="entry name" value="SH3-domain"/>
    <property type="match status" value="1"/>
</dbReference>
<dbReference type="InterPro" id="IPR043539">
    <property type="entry name" value="Grb2-like"/>
</dbReference>
<evidence type="ECO:0000256" key="2">
    <source>
        <dbReference type="ARBA" id="ARBA00022999"/>
    </source>
</evidence>
<dbReference type="RefSeq" id="XP_013404711.1">
    <property type="nucleotide sequence ID" value="XM_013549257.1"/>
</dbReference>
<evidence type="ECO:0000256" key="5">
    <source>
        <dbReference type="SAM" id="MobiDB-lite"/>
    </source>
</evidence>
<dbReference type="Pfam" id="PF00017">
    <property type="entry name" value="SH2"/>
    <property type="match status" value="1"/>
</dbReference>
<evidence type="ECO:0000313" key="12">
    <source>
        <dbReference type="RefSeq" id="XP_013404712.1"/>
    </source>
</evidence>
<dbReference type="RefSeq" id="XP_013404714.1">
    <property type="nucleotide sequence ID" value="XM_013549260.2"/>
</dbReference>
<evidence type="ECO:0000313" key="11">
    <source>
        <dbReference type="RefSeq" id="XP_013404711.1"/>
    </source>
</evidence>
<dbReference type="SMART" id="SM00326">
    <property type="entry name" value="SH3"/>
    <property type="match status" value="1"/>
</dbReference>
<dbReference type="PROSITE" id="PS50104">
    <property type="entry name" value="TIR"/>
    <property type="match status" value="1"/>
</dbReference>
<feature type="compositionally biased region" description="Polar residues" evidence="5">
    <location>
        <begin position="317"/>
        <end position="326"/>
    </location>
</feature>
<dbReference type="PROSITE" id="PS50002">
    <property type="entry name" value="SH3"/>
    <property type="match status" value="1"/>
</dbReference>
<dbReference type="Gene3D" id="3.30.505.10">
    <property type="entry name" value="SH2 domain"/>
    <property type="match status" value="1"/>
</dbReference>
<feature type="domain" description="SH3" evidence="7">
    <location>
        <begin position="219"/>
        <end position="281"/>
    </location>
</feature>
<dbReference type="PROSITE" id="PS50001">
    <property type="entry name" value="SH2"/>
    <property type="match status" value="1"/>
</dbReference>
<dbReference type="InterPro" id="IPR001452">
    <property type="entry name" value="SH3_domain"/>
</dbReference>
<sequence length="531" mass="60661">MIAQPHWDVYVASSEEDDHLVEPLVNEIQSHSYVCFRAHKDIIPGQNEIQARDVAMKEARKVLLYLTNNFLKDGWCEMERGVAMIKAYDKMENPSNDIVLIPVIKDLNPHEIPETLKALRCIDVDKDDRYMDRIIAALQDPQLCWAENFTECPNCSRACTKSGSALDLHIWFNCQETQVCCPTGHCPTVLRRSQMKIHVQRQHRGEHIGELHENIYETCTARMAKGKFRYERKHKRELSFNTGDIFQILNDSHHFNWWLVKDHRDQRVGYVPKNFLEIEECRVVPALRYPQRPALPAPGLPTTQPYAITELSVMTQQKAQSVSPSPSGGLCLAQNSASGNFSSSPEERLSSSYPGRASPQNFYLTTKVSKTVLPSVIDNGTLASWTRQMSHPPSKYQRVHSISESGSAVAESMAEFEVAPPPDFSVHLSNCDRRQAKKILKKHGQKGAYLLRQKSRADKGDHDVCCVLSVFSPVGNDHWKPKHYEIKRTEDNMYCISEHRSFESLEQLVWFYKGHRDGLNCQLTEPVTDQN</sequence>
<dbReference type="SUPFAM" id="SSF52200">
    <property type="entry name" value="Toll/Interleukin receptor TIR domain"/>
    <property type="match status" value="1"/>
</dbReference>
<dbReference type="SUPFAM" id="SSF55550">
    <property type="entry name" value="SH2 domain"/>
    <property type="match status" value="1"/>
</dbReference>
<evidence type="ECO:0000256" key="3">
    <source>
        <dbReference type="PROSITE-ProRule" id="PRU00191"/>
    </source>
</evidence>
<evidence type="ECO:0000256" key="1">
    <source>
        <dbReference type="ARBA" id="ARBA00022443"/>
    </source>
</evidence>
<dbReference type="Gene3D" id="2.30.30.40">
    <property type="entry name" value="SH3 Domains"/>
    <property type="match status" value="1"/>
</dbReference>
<accession>A0A1S3J2S5</accession>
<dbReference type="InterPro" id="IPR036028">
    <property type="entry name" value="SH3-like_dom_sf"/>
</dbReference>
<dbReference type="Pfam" id="PF13676">
    <property type="entry name" value="TIR_2"/>
    <property type="match status" value="1"/>
</dbReference>
<gene>
    <name evidence="10 11 12 13" type="primary">LOC106169678</name>
</gene>
<dbReference type="AlphaFoldDB" id="A0A1S3J2S5"/>
<dbReference type="OrthoDB" id="62956at2759"/>
<dbReference type="PANTHER" id="PTHR46037">
    <property type="entry name" value="PROTEIN ENHANCER OF SEVENLESS 2B"/>
    <property type="match status" value="1"/>
</dbReference>
<evidence type="ECO:0000313" key="9">
    <source>
        <dbReference type="Proteomes" id="UP000085678"/>
    </source>
</evidence>
<dbReference type="Gene3D" id="3.40.50.10140">
    <property type="entry name" value="Toll/interleukin-1 receptor homology (TIR) domain"/>
    <property type="match status" value="1"/>
</dbReference>
<evidence type="ECO:0000313" key="10">
    <source>
        <dbReference type="RefSeq" id="XP_013404710.1"/>
    </source>
</evidence>
<keyword evidence="1 4" id="KW-0728">SH3 domain</keyword>
<organism evidence="9 10">
    <name type="scientific">Lingula anatina</name>
    <name type="common">Brachiopod</name>
    <name type="synonym">Lingula unguis</name>
    <dbReference type="NCBI Taxonomy" id="7574"/>
    <lineage>
        <taxon>Eukaryota</taxon>
        <taxon>Metazoa</taxon>
        <taxon>Spiralia</taxon>
        <taxon>Lophotrochozoa</taxon>
        <taxon>Brachiopoda</taxon>
        <taxon>Linguliformea</taxon>
        <taxon>Lingulata</taxon>
        <taxon>Lingulida</taxon>
        <taxon>Linguloidea</taxon>
        <taxon>Lingulidae</taxon>
        <taxon>Lingula</taxon>
    </lineage>
</organism>
<feature type="domain" description="TIR" evidence="8">
    <location>
        <begin position="5"/>
        <end position="142"/>
    </location>
</feature>
<evidence type="ECO:0000259" key="8">
    <source>
        <dbReference type="PROSITE" id="PS50104"/>
    </source>
</evidence>
<dbReference type="InterPro" id="IPR035897">
    <property type="entry name" value="Toll_tir_struct_dom_sf"/>
</dbReference>